<keyword evidence="1" id="KW-0732">Signal</keyword>
<proteinExistence type="predicted"/>
<dbReference type="Proteomes" id="UP001595850">
    <property type="component" value="Unassembled WGS sequence"/>
</dbReference>
<name>A0ABV8I4F7_9ACTN</name>
<dbReference type="RefSeq" id="WP_377287401.1">
    <property type="nucleotide sequence ID" value="NZ_JBHSBM010000016.1"/>
</dbReference>
<feature type="chain" id="PRO_5046556222" evidence="1">
    <location>
        <begin position="31"/>
        <end position="198"/>
    </location>
</feature>
<gene>
    <name evidence="2" type="ORF">ACFOWE_12305</name>
</gene>
<organism evidence="2 3">
    <name type="scientific">Planomonospora corallina</name>
    <dbReference type="NCBI Taxonomy" id="1806052"/>
    <lineage>
        <taxon>Bacteria</taxon>
        <taxon>Bacillati</taxon>
        <taxon>Actinomycetota</taxon>
        <taxon>Actinomycetes</taxon>
        <taxon>Streptosporangiales</taxon>
        <taxon>Streptosporangiaceae</taxon>
        <taxon>Planomonospora</taxon>
    </lineage>
</organism>
<evidence type="ECO:0000256" key="1">
    <source>
        <dbReference type="SAM" id="SignalP"/>
    </source>
</evidence>
<comment type="caution">
    <text evidence="2">The sequence shown here is derived from an EMBL/GenBank/DDBJ whole genome shotgun (WGS) entry which is preliminary data.</text>
</comment>
<feature type="signal peptide" evidence="1">
    <location>
        <begin position="1"/>
        <end position="30"/>
    </location>
</feature>
<dbReference type="EMBL" id="JBHSBM010000016">
    <property type="protein sequence ID" value="MFC4059084.1"/>
    <property type="molecule type" value="Genomic_DNA"/>
</dbReference>
<evidence type="ECO:0000313" key="3">
    <source>
        <dbReference type="Proteomes" id="UP001595850"/>
    </source>
</evidence>
<sequence>MLRRPAGPRRVVTVAVTAALALAVALPAWAHRPVILTKDDTPGNGPRVTAGEVSFAFYGWLNRPSDTRSFTLTLAAGRRFHLEAFVPDLVPERAIPRQELPRITVLSPDGRETRVPADLYERFHEEHAGTRLIRYARLDRTAEAGTYRVVVTGTRAQRFVVATGQSEREGGLENGAVATVRDVVHWYRTPAPYDPAGL</sequence>
<keyword evidence="3" id="KW-1185">Reference proteome</keyword>
<reference evidence="3" key="1">
    <citation type="journal article" date="2019" name="Int. J. Syst. Evol. Microbiol.">
        <title>The Global Catalogue of Microorganisms (GCM) 10K type strain sequencing project: providing services to taxonomists for standard genome sequencing and annotation.</title>
        <authorList>
            <consortium name="The Broad Institute Genomics Platform"/>
            <consortium name="The Broad Institute Genome Sequencing Center for Infectious Disease"/>
            <person name="Wu L."/>
            <person name="Ma J."/>
        </authorList>
    </citation>
    <scope>NUCLEOTIDE SEQUENCE [LARGE SCALE GENOMIC DNA]</scope>
    <source>
        <strain evidence="3">TBRC 4489</strain>
    </source>
</reference>
<accession>A0ABV8I4F7</accession>
<evidence type="ECO:0000313" key="2">
    <source>
        <dbReference type="EMBL" id="MFC4059084.1"/>
    </source>
</evidence>
<protein>
    <submittedName>
        <fullName evidence="2">Uncharacterized protein</fullName>
    </submittedName>
</protein>